<protein>
    <submittedName>
        <fullName evidence="1">Uncharacterized protein</fullName>
    </submittedName>
</protein>
<evidence type="ECO:0000313" key="2">
    <source>
        <dbReference type="Proteomes" id="UP000247498"/>
    </source>
</evidence>
<evidence type="ECO:0000313" key="1">
    <source>
        <dbReference type="EMBL" id="GBF96172.1"/>
    </source>
</evidence>
<dbReference type="InParanoid" id="A0A2V0PB58"/>
<sequence length="180" mass="19209">MSAAPRVIRQLSQNQLCSRPRQPRTQLQTRRFRNPTMDKIPCPFATDAGTLAFTGVVGAAHAAAMIIAPKKVNEKLLTDSAVPVMGRDDAALHANMRITGAMAGAAALTAIALAKKEDTAVIRRAALAAQGVGMLGVAAQQVHEVREERYRKRIGWAMAGVHGVLGATCLYRGLKEGMPK</sequence>
<accession>A0A2V0PB58</accession>
<reference evidence="1 2" key="1">
    <citation type="journal article" date="2018" name="Sci. Rep.">
        <title>Raphidocelis subcapitata (=Pseudokirchneriella subcapitata) provides an insight into genome evolution and environmental adaptations in the Sphaeropleales.</title>
        <authorList>
            <person name="Suzuki S."/>
            <person name="Yamaguchi H."/>
            <person name="Nakajima N."/>
            <person name="Kawachi M."/>
        </authorList>
    </citation>
    <scope>NUCLEOTIDE SEQUENCE [LARGE SCALE GENOMIC DNA]</scope>
    <source>
        <strain evidence="1 2">NIES-35</strain>
    </source>
</reference>
<comment type="caution">
    <text evidence="1">The sequence shown here is derived from an EMBL/GenBank/DDBJ whole genome shotgun (WGS) entry which is preliminary data.</text>
</comment>
<dbReference type="Proteomes" id="UP000247498">
    <property type="component" value="Unassembled WGS sequence"/>
</dbReference>
<name>A0A2V0PB58_9CHLO</name>
<dbReference type="OrthoDB" id="538728at2759"/>
<keyword evidence="2" id="KW-1185">Reference proteome</keyword>
<gene>
    <name evidence="1" type="ORF">Rsub_08920</name>
</gene>
<proteinExistence type="predicted"/>
<organism evidence="1 2">
    <name type="scientific">Raphidocelis subcapitata</name>
    <dbReference type="NCBI Taxonomy" id="307507"/>
    <lineage>
        <taxon>Eukaryota</taxon>
        <taxon>Viridiplantae</taxon>
        <taxon>Chlorophyta</taxon>
        <taxon>core chlorophytes</taxon>
        <taxon>Chlorophyceae</taxon>
        <taxon>CS clade</taxon>
        <taxon>Sphaeropleales</taxon>
        <taxon>Selenastraceae</taxon>
        <taxon>Raphidocelis</taxon>
    </lineage>
</organism>
<dbReference type="AlphaFoldDB" id="A0A2V0PB58"/>
<dbReference type="EMBL" id="BDRX01000075">
    <property type="protein sequence ID" value="GBF96172.1"/>
    <property type="molecule type" value="Genomic_DNA"/>
</dbReference>